<gene>
    <name evidence="2" type="ORF">PEVE_00036009</name>
</gene>
<dbReference type="PANTHER" id="PTHR22744">
    <property type="entry name" value="HELIX LOOP HELIX PROTEIN 21-RELATED"/>
    <property type="match status" value="1"/>
</dbReference>
<dbReference type="PROSITE" id="PS50097">
    <property type="entry name" value="BTB"/>
    <property type="match status" value="1"/>
</dbReference>
<dbReference type="InterPro" id="IPR000210">
    <property type="entry name" value="BTB/POZ_dom"/>
</dbReference>
<dbReference type="SMART" id="SM00225">
    <property type="entry name" value="BTB"/>
    <property type="match status" value="1"/>
</dbReference>
<evidence type="ECO:0000259" key="1">
    <source>
        <dbReference type="PROSITE" id="PS50097"/>
    </source>
</evidence>
<reference evidence="2 3" key="1">
    <citation type="submission" date="2022-05" db="EMBL/GenBank/DDBJ databases">
        <authorList>
            <consortium name="Genoscope - CEA"/>
            <person name="William W."/>
        </authorList>
    </citation>
    <scope>NUCLEOTIDE SEQUENCE [LARGE SCALE GENOMIC DNA]</scope>
</reference>
<name>A0ABN8T2V4_9CNID</name>
<proteinExistence type="predicted"/>
<dbReference type="EMBL" id="CALNXI010005677">
    <property type="protein sequence ID" value="CAH3198262.1"/>
    <property type="molecule type" value="Genomic_DNA"/>
</dbReference>
<dbReference type="Proteomes" id="UP001159427">
    <property type="component" value="Unassembled WGS sequence"/>
</dbReference>
<evidence type="ECO:0000313" key="3">
    <source>
        <dbReference type="Proteomes" id="UP001159427"/>
    </source>
</evidence>
<protein>
    <recommendedName>
        <fullName evidence="1">BTB domain-containing protein</fullName>
    </recommendedName>
</protein>
<dbReference type="Gene3D" id="3.30.710.10">
    <property type="entry name" value="Potassium Channel Kv1.1, Chain A"/>
    <property type="match status" value="1"/>
</dbReference>
<dbReference type="Pfam" id="PF00651">
    <property type="entry name" value="BTB"/>
    <property type="match status" value="1"/>
</dbReference>
<organism evidence="2 3">
    <name type="scientific">Porites evermanni</name>
    <dbReference type="NCBI Taxonomy" id="104178"/>
    <lineage>
        <taxon>Eukaryota</taxon>
        <taxon>Metazoa</taxon>
        <taxon>Cnidaria</taxon>
        <taxon>Anthozoa</taxon>
        <taxon>Hexacorallia</taxon>
        <taxon>Scleractinia</taxon>
        <taxon>Fungiina</taxon>
        <taxon>Poritidae</taxon>
        <taxon>Porites</taxon>
    </lineage>
</organism>
<dbReference type="InterPro" id="IPR011333">
    <property type="entry name" value="SKP1/BTB/POZ_sf"/>
</dbReference>
<feature type="domain" description="BTB" evidence="1">
    <location>
        <begin position="13"/>
        <end position="73"/>
    </location>
</feature>
<sequence length="267" mass="31311">MYNPDFSQPWHFSDVVLSVDGTKFHVHKSTLSIWSPVFEKMFKSDFAEKDAKEIELPGKKAPEVEVLLRIVYTHGKGQRVTGTENYQFLLELAEEYQMERVKELCCEFLSCNVQDTNCVKFYMIAEKFSLQSIMNETLQESKFLPLTSLENDECFKELPDKTKLDILKTRIRELEKTLGEYVNTCHNLVTSVYKSVAEKVQSDECDNYEVHRCGANERFKLSCKCCRRRVQNAFCELEYWDFRTLLNKLFDLNNCNRTARQFKNTGT</sequence>
<dbReference type="SUPFAM" id="SSF54695">
    <property type="entry name" value="POZ domain"/>
    <property type="match status" value="1"/>
</dbReference>
<accession>A0ABN8T2V4</accession>
<evidence type="ECO:0000313" key="2">
    <source>
        <dbReference type="EMBL" id="CAH3198262.1"/>
    </source>
</evidence>
<comment type="caution">
    <text evidence="2">The sequence shown here is derived from an EMBL/GenBank/DDBJ whole genome shotgun (WGS) entry which is preliminary data.</text>
</comment>
<keyword evidence="3" id="KW-1185">Reference proteome</keyword>
<dbReference type="PANTHER" id="PTHR22744:SF17">
    <property type="entry name" value="BTB DOMAIN-CONTAINING PROTEIN"/>
    <property type="match status" value="1"/>
</dbReference>